<organism evidence="2 3">
    <name type="scientific">Kribbella karoonensis</name>
    <dbReference type="NCBI Taxonomy" id="324851"/>
    <lineage>
        <taxon>Bacteria</taxon>
        <taxon>Bacillati</taxon>
        <taxon>Actinomycetota</taxon>
        <taxon>Actinomycetes</taxon>
        <taxon>Propionibacteriales</taxon>
        <taxon>Kribbellaceae</taxon>
        <taxon>Kribbella</taxon>
    </lineage>
</organism>
<comment type="caution">
    <text evidence="2">The sequence shown here is derived from an EMBL/GenBank/DDBJ whole genome shotgun (WGS) entry which is preliminary data.</text>
</comment>
<accession>A0ABN2DR26</accession>
<reference evidence="2 3" key="1">
    <citation type="journal article" date="2019" name="Int. J. Syst. Evol. Microbiol.">
        <title>The Global Catalogue of Microorganisms (GCM) 10K type strain sequencing project: providing services to taxonomists for standard genome sequencing and annotation.</title>
        <authorList>
            <consortium name="The Broad Institute Genomics Platform"/>
            <consortium name="The Broad Institute Genome Sequencing Center for Infectious Disease"/>
            <person name="Wu L."/>
            <person name="Ma J."/>
        </authorList>
    </citation>
    <scope>NUCLEOTIDE SEQUENCE [LARGE SCALE GENOMIC DNA]</scope>
    <source>
        <strain evidence="2 3">JCM 14304</strain>
    </source>
</reference>
<feature type="region of interest" description="Disordered" evidence="1">
    <location>
        <begin position="52"/>
        <end position="95"/>
    </location>
</feature>
<feature type="compositionally biased region" description="Low complexity" evidence="1">
    <location>
        <begin position="59"/>
        <end position="79"/>
    </location>
</feature>
<name>A0ABN2DR26_9ACTN</name>
<gene>
    <name evidence="2" type="ORF">GCM10009742_28060</name>
</gene>
<dbReference type="Pfam" id="PF12079">
    <property type="entry name" value="DUF3558"/>
    <property type="match status" value="1"/>
</dbReference>
<evidence type="ECO:0000313" key="2">
    <source>
        <dbReference type="EMBL" id="GAA1581696.1"/>
    </source>
</evidence>
<evidence type="ECO:0000256" key="1">
    <source>
        <dbReference type="SAM" id="MobiDB-lite"/>
    </source>
</evidence>
<protein>
    <recommendedName>
        <fullName evidence="4">DUF3558 domain-containing protein</fullName>
    </recommendedName>
</protein>
<evidence type="ECO:0000313" key="3">
    <source>
        <dbReference type="Proteomes" id="UP001500190"/>
    </source>
</evidence>
<sequence>MRPDWGQRSPGRLSRGMLFMLKISFGRGVAVVAAVLWTGSCSVTAPEVKPIEQPTLSQPSETPVSSASPSEPSARPSRTAGSWVPSPRPRTGELDLSTVRDCTALDRIPVERWQLKKGKPVAEWLGKTGTLVCTWAYRQPPYSLTVIVYQQSVYDGTIFSDAEPKEIEVGGLPAWSGARMRVRPTCEVVIDTHEGQHAVVDYNVTGPVEGRTVNCAVMPEIAADVITALR</sequence>
<dbReference type="Proteomes" id="UP001500190">
    <property type="component" value="Unassembled WGS sequence"/>
</dbReference>
<evidence type="ECO:0008006" key="4">
    <source>
        <dbReference type="Google" id="ProtNLM"/>
    </source>
</evidence>
<keyword evidence="3" id="KW-1185">Reference proteome</keyword>
<proteinExistence type="predicted"/>
<dbReference type="EMBL" id="BAAAND010000004">
    <property type="protein sequence ID" value="GAA1581696.1"/>
    <property type="molecule type" value="Genomic_DNA"/>
</dbReference>
<dbReference type="InterPro" id="IPR024520">
    <property type="entry name" value="DUF3558"/>
</dbReference>